<dbReference type="PANTHER" id="PTHR30386">
    <property type="entry name" value="MEMBRANE FUSION SUBUNIT OF EMRAB-TOLC MULTIDRUG EFFLUX PUMP"/>
    <property type="match status" value="1"/>
</dbReference>
<name>A0ABP9R1R4_9GAMM</name>
<dbReference type="EMBL" id="BAABKI010000006">
    <property type="protein sequence ID" value="GAA5170390.1"/>
    <property type="molecule type" value="Genomic_DNA"/>
</dbReference>
<feature type="compositionally biased region" description="Basic and acidic residues" evidence="5">
    <location>
        <begin position="1"/>
        <end position="14"/>
    </location>
</feature>
<feature type="compositionally biased region" description="Basic and acidic residues" evidence="5">
    <location>
        <begin position="22"/>
        <end position="58"/>
    </location>
</feature>
<dbReference type="Proteomes" id="UP001500074">
    <property type="component" value="Unassembled WGS sequence"/>
</dbReference>
<keyword evidence="9" id="KW-1185">Reference proteome</keyword>
<dbReference type="SUPFAM" id="SSF141371">
    <property type="entry name" value="PilZ domain-like"/>
    <property type="match status" value="1"/>
</dbReference>
<proteinExistence type="predicted"/>
<evidence type="ECO:0000313" key="8">
    <source>
        <dbReference type="EMBL" id="GAA5170390.1"/>
    </source>
</evidence>
<gene>
    <name evidence="8" type="ORF">GCM10023342_03710</name>
</gene>
<evidence type="ECO:0000256" key="2">
    <source>
        <dbReference type="ARBA" id="ARBA00022692"/>
    </source>
</evidence>
<dbReference type="RefSeq" id="WP_031382788.1">
    <property type="nucleotide sequence ID" value="NZ_BAABKI010000006.1"/>
</dbReference>
<dbReference type="InterPro" id="IPR009875">
    <property type="entry name" value="PilZ_domain"/>
</dbReference>
<comment type="caution">
    <text evidence="8">The sequence shown here is derived from an EMBL/GenBank/DDBJ whole genome shotgun (WGS) entry which is preliminary data.</text>
</comment>
<reference evidence="9" key="1">
    <citation type="journal article" date="2019" name="Int. J. Syst. Evol. Microbiol.">
        <title>The Global Catalogue of Microorganisms (GCM) 10K type strain sequencing project: providing services to taxonomists for standard genome sequencing and annotation.</title>
        <authorList>
            <consortium name="The Broad Institute Genomics Platform"/>
            <consortium name="The Broad Institute Genome Sequencing Center for Infectious Disease"/>
            <person name="Wu L."/>
            <person name="Ma J."/>
        </authorList>
    </citation>
    <scope>NUCLEOTIDE SEQUENCE [LARGE SCALE GENOMIC DNA]</scope>
    <source>
        <strain evidence="9">JCM 18472</strain>
    </source>
</reference>
<feature type="region of interest" description="Disordered" evidence="5">
    <location>
        <begin position="1"/>
        <end position="58"/>
    </location>
</feature>
<keyword evidence="3 6" id="KW-1133">Transmembrane helix</keyword>
<evidence type="ECO:0000256" key="5">
    <source>
        <dbReference type="SAM" id="MobiDB-lite"/>
    </source>
</evidence>
<organism evidence="8 9">
    <name type="scientific">Modicisalibacter zincidurans</name>
    <dbReference type="NCBI Taxonomy" id="1178777"/>
    <lineage>
        <taxon>Bacteria</taxon>
        <taxon>Pseudomonadati</taxon>
        <taxon>Pseudomonadota</taxon>
        <taxon>Gammaproteobacteria</taxon>
        <taxon>Oceanospirillales</taxon>
        <taxon>Halomonadaceae</taxon>
        <taxon>Modicisalibacter</taxon>
    </lineage>
</organism>
<comment type="subcellular location">
    <subcellularLocation>
        <location evidence="1">Membrane</location>
        <topology evidence="1">Single-pass membrane protein</topology>
    </subcellularLocation>
</comment>
<dbReference type="PANTHER" id="PTHR30386:SF26">
    <property type="entry name" value="TRANSPORT PROTEIN COMB"/>
    <property type="match status" value="1"/>
</dbReference>
<feature type="transmembrane region" description="Helical" evidence="6">
    <location>
        <begin position="199"/>
        <end position="218"/>
    </location>
</feature>
<evidence type="ECO:0000256" key="1">
    <source>
        <dbReference type="ARBA" id="ARBA00004167"/>
    </source>
</evidence>
<feature type="region of interest" description="Disordered" evidence="5">
    <location>
        <begin position="169"/>
        <end position="188"/>
    </location>
</feature>
<dbReference type="Gene3D" id="2.40.10.220">
    <property type="entry name" value="predicted glycosyltransferase like domains"/>
    <property type="match status" value="1"/>
</dbReference>
<protein>
    <recommendedName>
        <fullName evidence="7">PilZ domain-containing protein</fullName>
    </recommendedName>
</protein>
<dbReference type="InterPro" id="IPR050739">
    <property type="entry name" value="MFP"/>
</dbReference>
<sequence length="528" mass="58978">MSDDNTRDSRREPTLDGQDTPSRPDRDGEWHSTKMHDEHDEQIARDSQLGHERRDERRHVRVDAPFQVRFADDTTLPGHDLSLGGFSVYSDKPIEEGKVVSASLLLVAGAAELIVPVDAKVLRDAGRRRDKQYEIAFEITRIARRHRELLRRVIRAHLSGNHASVESLVATEDPQTPRKRQTTSVAQRKPRERKYWGRYMALALAAVLLLAVITATAYRNFFLIEPDFAAVTAPRIDIRAPGSGILAPHDFQAGDKVQRDQKLVRVKNSQLKTDLILAKASLNYNNQLIKNLQARIDSPGANQVYMPSGSSGPSSSAANFESVPAEVARIRINQFEMSRDYQRSRIDALQSRMSANVTYSPCDCLVAWARSSSGGTYINKSERIMTLIKTGQNDVMVEALVHMNDIGRIEPRQTAYIALPNASEPIQAQVRTVSLDVERQPRAGFPNWVRQQQNVASVLLVPEEPLPASAVGVPVDVRFSEAPIVDATVEWVWQGGRAVYQQAEQLFNKVFNQVFDDSDDQAETAAAS</sequence>
<evidence type="ECO:0000256" key="6">
    <source>
        <dbReference type="SAM" id="Phobius"/>
    </source>
</evidence>
<evidence type="ECO:0000256" key="3">
    <source>
        <dbReference type="ARBA" id="ARBA00022989"/>
    </source>
</evidence>
<keyword evidence="2 6" id="KW-0812">Transmembrane</keyword>
<keyword evidence="4 6" id="KW-0472">Membrane</keyword>
<feature type="domain" description="PilZ" evidence="7">
    <location>
        <begin position="53"/>
        <end position="154"/>
    </location>
</feature>
<evidence type="ECO:0000259" key="7">
    <source>
        <dbReference type="Pfam" id="PF07238"/>
    </source>
</evidence>
<evidence type="ECO:0000256" key="4">
    <source>
        <dbReference type="ARBA" id="ARBA00023136"/>
    </source>
</evidence>
<dbReference type="Pfam" id="PF07238">
    <property type="entry name" value="PilZ"/>
    <property type="match status" value="1"/>
</dbReference>
<evidence type="ECO:0000313" key="9">
    <source>
        <dbReference type="Proteomes" id="UP001500074"/>
    </source>
</evidence>
<accession>A0ABP9R1R4</accession>